<organism evidence="3 4">
    <name type="scientific">Actinomadura meridiana</name>
    <dbReference type="NCBI Taxonomy" id="559626"/>
    <lineage>
        <taxon>Bacteria</taxon>
        <taxon>Bacillati</taxon>
        <taxon>Actinomycetota</taxon>
        <taxon>Actinomycetes</taxon>
        <taxon>Streptosporangiales</taxon>
        <taxon>Thermomonosporaceae</taxon>
        <taxon>Actinomadura</taxon>
    </lineage>
</organism>
<gene>
    <name evidence="3" type="ORF">GCM10022254_48440</name>
</gene>
<dbReference type="PROSITE" id="PS51903">
    <property type="entry name" value="CLP_R"/>
    <property type="match status" value="1"/>
</dbReference>
<keyword evidence="1" id="KW-0677">Repeat</keyword>
<dbReference type="InterPro" id="IPR004176">
    <property type="entry name" value="Clp_R_N"/>
</dbReference>
<accession>A0ABP8CBJ4</accession>
<dbReference type="Proteomes" id="UP001501710">
    <property type="component" value="Unassembled WGS sequence"/>
</dbReference>
<evidence type="ECO:0000313" key="4">
    <source>
        <dbReference type="Proteomes" id="UP001501710"/>
    </source>
</evidence>
<dbReference type="SUPFAM" id="SSF81923">
    <property type="entry name" value="Double Clp-N motif"/>
    <property type="match status" value="1"/>
</dbReference>
<evidence type="ECO:0000313" key="3">
    <source>
        <dbReference type="EMBL" id="GAA4237142.1"/>
    </source>
</evidence>
<proteinExistence type="predicted"/>
<dbReference type="EMBL" id="BAABAS010000016">
    <property type="protein sequence ID" value="GAA4237142.1"/>
    <property type="molecule type" value="Genomic_DNA"/>
</dbReference>
<dbReference type="Pfam" id="PF02861">
    <property type="entry name" value="Clp_N"/>
    <property type="match status" value="1"/>
</dbReference>
<dbReference type="RefSeq" id="WP_344900401.1">
    <property type="nucleotide sequence ID" value="NZ_BAABAS010000016.1"/>
</dbReference>
<protein>
    <recommendedName>
        <fullName evidence="2">Clp R domain-containing protein</fullName>
    </recommendedName>
</protein>
<evidence type="ECO:0000256" key="1">
    <source>
        <dbReference type="PROSITE-ProRule" id="PRU01251"/>
    </source>
</evidence>
<evidence type="ECO:0000259" key="2">
    <source>
        <dbReference type="PROSITE" id="PS51903"/>
    </source>
</evidence>
<name>A0ABP8CBJ4_9ACTN</name>
<dbReference type="InterPro" id="IPR036628">
    <property type="entry name" value="Clp_N_dom_sf"/>
</dbReference>
<feature type="domain" description="Clp R" evidence="2">
    <location>
        <begin position="1"/>
        <end position="70"/>
    </location>
</feature>
<comment type="caution">
    <text evidence="3">The sequence shown here is derived from an EMBL/GenBank/DDBJ whole genome shotgun (WGS) entry which is preliminary data.</text>
</comment>
<reference evidence="4" key="1">
    <citation type="journal article" date="2019" name="Int. J. Syst. Evol. Microbiol.">
        <title>The Global Catalogue of Microorganisms (GCM) 10K type strain sequencing project: providing services to taxonomists for standard genome sequencing and annotation.</title>
        <authorList>
            <consortium name="The Broad Institute Genomics Platform"/>
            <consortium name="The Broad Institute Genome Sequencing Center for Infectious Disease"/>
            <person name="Wu L."/>
            <person name="Ma J."/>
        </authorList>
    </citation>
    <scope>NUCLEOTIDE SEQUENCE [LARGE SCALE GENOMIC DNA]</scope>
    <source>
        <strain evidence="4">JCM 17440</strain>
    </source>
</reference>
<sequence>MPLEFGKYVKTVLERAVDEAQEAGAATVEAEHVLLAIAAEPDSTVRALLESAGLDHEKIQDALDEEFERSLSAAGISVENSELPPPRRSAKRPSRMGASVKLILERGVVEAESKRNLQPAHLLLGVLQLNVGTVPRALAMAGVDLDDFKARVHRSLTDETERR</sequence>
<keyword evidence="4" id="KW-1185">Reference proteome</keyword>
<dbReference type="Gene3D" id="1.10.1780.10">
    <property type="entry name" value="Clp, N-terminal domain"/>
    <property type="match status" value="1"/>
</dbReference>